<dbReference type="InterPro" id="IPR017438">
    <property type="entry name" value="ATP-NAD_kinase_N"/>
</dbReference>
<dbReference type="PANTHER" id="PTHR40697:SF3">
    <property type="entry name" value="ACETOIN CATABOLISM PROTEIN X"/>
    <property type="match status" value="1"/>
</dbReference>
<name>A0A382AEF5_9ZZZZ</name>
<dbReference type="AlphaFoldDB" id="A0A382AEF5"/>
<organism evidence="1">
    <name type="scientific">marine metagenome</name>
    <dbReference type="NCBI Taxonomy" id="408172"/>
    <lineage>
        <taxon>unclassified sequences</taxon>
        <taxon>metagenomes</taxon>
        <taxon>ecological metagenomes</taxon>
    </lineage>
</organism>
<dbReference type="GO" id="GO:0003951">
    <property type="term" value="F:NAD+ kinase activity"/>
    <property type="evidence" value="ECO:0007669"/>
    <property type="project" value="InterPro"/>
</dbReference>
<dbReference type="SUPFAM" id="SSF111331">
    <property type="entry name" value="NAD kinase/diacylglycerol kinase-like"/>
    <property type="match status" value="1"/>
</dbReference>
<dbReference type="InterPro" id="IPR002504">
    <property type="entry name" value="NADK"/>
</dbReference>
<dbReference type="Gene3D" id="3.40.50.10330">
    <property type="entry name" value="Probable inorganic polyphosphate/atp-NAD kinase, domain 1"/>
    <property type="match status" value="1"/>
</dbReference>
<protein>
    <recommendedName>
        <fullName evidence="2">ATP-NAD kinase</fullName>
    </recommendedName>
</protein>
<dbReference type="Pfam" id="PF01513">
    <property type="entry name" value="NAD_kinase"/>
    <property type="match status" value="1"/>
</dbReference>
<proteinExistence type="predicted"/>
<dbReference type="InterPro" id="IPR016064">
    <property type="entry name" value="NAD/diacylglycerol_kinase_sf"/>
</dbReference>
<accession>A0A382AEF5</accession>
<dbReference type="EMBL" id="UINC01025062">
    <property type="protein sequence ID" value="SVA99950.1"/>
    <property type="molecule type" value="Genomic_DNA"/>
</dbReference>
<dbReference type="InterPro" id="IPR039065">
    <property type="entry name" value="AcoX-like"/>
</dbReference>
<evidence type="ECO:0008006" key="2">
    <source>
        <dbReference type="Google" id="ProtNLM"/>
    </source>
</evidence>
<evidence type="ECO:0000313" key="1">
    <source>
        <dbReference type="EMBL" id="SVA99950.1"/>
    </source>
</evidence>
<gene>
    <name evidence="1" type="ORF">METZ01_LOCUS152804</name>
</gene>
<dbReference type="GO" id="GO:0006741">
    <property type="term" value="P:NADP+ biosynthetic process"/>
    <property type="evidence" value="ECO:0007669"/>
    <property type="project" value="InterPro"/>
</dbReference>
<sequence>MSEKNNFPCVGLLANPSSGQDMRRLVSSAETVTNLAKVNQIARVLAGLRAIGPCKVLFMPERLGLVQSAFNSLQSLVDRGVPQNGLSVEPLEFVPQGTPQDTLAATRIMCESGCSLLITFGGDGTNRLVAMESNKVPLLPISAGTNNIFSFSCEGTQAGLAAGIFLKILHSGTDLPSGISINKLAQQHKLLLAETASWSESALIDLAISRQSSVGGRAIWDADCLQAVFVTQCAPGASGLCGIPGAIFDIPPHAPHGAAAFLGNRFSVQAVLTAGRVQNVGLESVERLNMNQLRTVKVSEGTVLADGERIRELRNETVQITLHPEGPWVLDFKATLAVGLQHGFFQLGPE</sequence>
<reference evidence="1" key="1">
    <citation type="submission" date="2018-05" db="EMBL/GenBank/DDBJ databases">
        <authorList>
            <person name="Lanie J.A."/>
            <person name="Ng W.-L."/>
            <person name="Kazmierczak K.M."/>
            <person name="Andrzejewski T.M."/>
            <person name="Davidsen T.M."/>
            <person name="Wayne K.J."/>
            <person name="Tettelin H."/>
            <person name="Glass J.I."/>
            <person name="Rusch D."/>
            <person name="Podicherti R."/>
            <person name="Tsui H.-C.T."/>
            <person name="Winkler M.E."/>
        </authorList>
    </citation>
    <scope>NUCLEOTIDE SEQUENCE</scope>
</reference>
<dbReference type="PANTHER" id="PTHR40697">
    <property type="entry name" value="ACETOIN CATABOLISM PROTEIN X"/>
    <property type="match status" value="1"/>
</dbReference>